<accession>A0A317CS36</accession>
<feature type="transmembrane region" description="Helical" evidence="1">
    <location>
        <begin position="54"/>
        <end position="75"/>
    </location>
</feature>
<comment type="caution">
    <text evidence="2">The sequence shown here is derived from an EMBL/GenBank/DDBJ whole genome shotgun (WGS) entry which is preliminary data.</text>
</comment>
<name>A0A317CS36_9ACTN</name>
<keyword evidence="1" id="KW-0472">Membrane</keyword>
<reference evidence="2 3" key="1">
    <citation type="submission" date="2018-05" db="EMBL/GenBank/DDBJ databases">
        <title>Micromonospora atacamensis sp. nov., a novel actinobacteria isolated from high altitude Atacama Desert soil.</title>
        <authorList>
            <person name="Carro L."/>
            <person name="Golinska P."/>
            <person name="Klenk H.-P."/>
            <person name="Goodfellow M."/>
        </authorList>
    </citation>
    <scope>NUCLEOTIDE SEQUENCE [LARGE SCALE GENOMIC DNA]</scope>
    <source>
        <strain evidence="2 3">5R2A7</strain>
    </source>
</reference>
<evidence type="ECO:0008006" key="4">
    <source>
        <dbReference type="Google" id="ProtNLM"/>
    </source>
</evidence>
<keyword evidence="3" id="KW-1185">Reference proteome</keyword>
<sequence>MTITPTTPLPAKADARNRAIRTFVQGLITDVLIAVLPVLYEAVSDWDGAFTSEYWTVVGISVLKTLAIAVVSYVMRLQRTPPGNPAA</sequence>
<evidence type="ECO:0000313" key="3">
    <source>
        <dbReference type="Proteomes" id="UP000245410"/>
    </source>
</evidence>
<dbReference type="EMBL" id="QGKR01000331">
    <property type="protein sequence ID" value="PWR05177.1"/>
    <property type="molecule type" value="Genomic_DNA"/>
</dbReference>
<gene>
    <name evidence="2" type="ORF">DKT68_28270</name>
</gene>
<dbReference type="OrthoDB" id="5195260at2"/>
<protein>
    <recommendedName>
        <fullName evidence="4">Holin</fullName>
    </recommendedName>
</protein>
<dbReference type="RefSeq" id="WP_109820430.1">
    <property type="nucleotide sequence ID" value="NZ_QGKR01000331.1"/>
</dbReference>
<feature type="transmembrane region" description="Helical" evidence="1">
    <location>
        <begin position="22"/>
        <end position="42"/>
    </location>
</feature>
<organism evidence="2 3">
    <name type="scientific">Micromonospora acroterricola</name>
    <dbReference type="NCBI Taxonomy" id="2202421"/>
    <lineage>
        <taxon>Bacteria</taxon>
        <taxon>Bacillati</taxon>
        <taxon>Actinomycetota</taxon>
        <taxon>Actinomycetes</taxon>
        <taxon>Micromonosporales</taxon>
        <taxon>Micromonosporaceae</taxon>
        <taxon>Micromonospora</taxon>
    </lineage>
</organism>
<dbReference type="AlphaFoldDB" id="A0A317CS36"/>
<evidence type="ECO:0000313" key="2">
    <source>
        <dbReference type="EMBL" id="PWR05177.1"/>
    </source>
</evidence>
<proteinExistence type="predicted"/>
<dbReference type="Proteomes" id="UP000245410">
    <property type="component" value="Unassembled WGS sequence"/>
</dbReference>
<keyword evidence="1" id="KW-1133">Transmembrane helix</keyword>
<keyword evidence="1" id="KW-0812">Transmembrane</keyword>
<evidence type="ECO:0000256" key="1">
    <source>
        <dbReference type="SAM" id="Phobius"/>
    </source>
</evidence>